<proteinExistence type="predicted"/>
<keyword evidence="1" id="KW-0812">Transmembrane</keyword>
<feature type="transmembrane region" description="Helical" evidence="1">
    <location>
        <begin position="57"/>
        <end position="77"/>
    </location>
</feature>
<dbReference type="GO" id="GO:0004190">
    <property type="term" value="F:aspartic-type endopeptidase activity"/>
    <property type="evidence" value="ECO:0007669"/>
    <property type="project" value="InterPro"/>
</dbReference>
<dbReference type="AlphaFoldDB" id="A0A6L5XZ43"/>
<keyword evidence="1" id="KW-0472">Membrane</keyword>
<name>A0A6L5XZ43_9FIRM</name>
<organism evidence="3 4">
    <name type="scientific">Velocimicrobium porci</name>
    <dbReference type="NCBI Taxonomy" id="2606634"/>
    <lineage>
        <taxon>Bacteria</taxon>
        <taxon>Bacillati</taxon>
        <taxon>Bacillota</taxon>
        <taxon>Clostridia</taxon>
        <taxon>Lachnospirales</taxon>
        <taxon>Lachnospiraceae</taxon>
        <taxon>Velocimicrobium</taxon>
    </lineage>
</organism>
<feature type="domain" description="Prepilin type IV endopeptidase peptidase" evidence="2">
    <location>
        <begin position="13"/>
        <end position="115"/>
    </location>
</feature>
<gene>
    <name evidence="3" type="ORF">FYJ58_04830</name>
</gene>
<keyword evidence="4" id="KW-1185">Reference proteome</keyword>
<evidence type="ECO:0000259" key="2">
    <source>
        <dbReference type="Pfam" id="PF01478"/>
    </source>
</evidence>
<dbReference type="GO" id="GO:0016020">
    <property type="term" value="C:membrane"/>
    <property type="evidence" value="ECO:0007669"/>
    <property type="project" value="InterPro"/>
</dbReference>
<comment type="caution">
    <text evidence="3">The sequence shown here is derived from an EMBL/GenBank/DDBJ whole genome shotgun (WGS) entry which is preliminary data.</text>
</comment>
<feature type="transmembrane region" description="Helical" evidence="1">
    <location>
        <begin position="12"/>
        <end position="28"/>
    </location>
</feature>
<dbReference type="Pfam" id="PF01478">
    <property type="entry name" value="Peptidase_A24"/>
    <property type="match status" value="1"/>
</dbReference>
<dbReference type="Proteomes" id="UP000482209">
    <property type="component" value="Unassembled WGS sequence"/>
</dbReference>
<feature type="transmembrane region" description="Helical" evidence="1">
    <location>
        <begin position="35"/>
        <end position="51"/>
    </location>
</feature>
<evidence type="ECO:0000313" key="3">
    <source>
        <dbReference type="EMBL" id="MSS63203.1"/>
    </source>
</evidence>
<reference evidence="3 4" key="1">
    <citation type="submission" date="2019-08" db="EMBL/GenBank/DDBJ databases">
        <title>In-depth cultivation of the pig gut microbiome towards novel bacterial diversity and tailored functional studies.</title>
        <authorList>
            <person name="Wylensek D."/>
            <person name="Hitch T.C.A."/>
            <person name="Clavel T."/>
        </authorList>
    </citation>
    <scope>NUCLEOTIDE SEQUENCE [LARGE SCALE GENOMIC DNA]</scope>
    <source>
        <strain evidence="3 4">WCA-693-APC-MOT-I</strain>
    </source>
</reference>
<evidence type="ECO:0000256" key="1">
    <source>
        <dbReference type="SAM" id="Phobius"/>
    </source>
</evidence>
<dbReference type="EMBL" id="VUMT01000005">
    <property type="protein sequence ID" value="MSS63203.1"/>
    <property type="molecule type" value="Genomic_DNA"/>
</dbReference>
<feature type="transmembrane region" description="Helical" evidence="1">
    <location>
        <begin position="89"/>
        <end position="119"/>
    </location>
</feature>
<protein>
    <recommendedName>
        <fullName evidence="2">Prepilin type IV endopeptidase peptidase domain-containing protein</fullName>
    </recommendedName>
</protein>
<accession>A0A6L5XZ43</accession>
<dbReference type="InterPro" id="IPR000045">
    <property type="entry name" value="Prepilin_IV_endopep_pep"/>
</dbReference>
<dbReference type="Gene3D" id="1.20.120.1220">
    <property type="match status" value="1"/>
</dbReference>
<sequence>MWIEREGKMKYYFIFCLLSICGWFDLKYREIPRITLCFGAIGANLLLIIQIFEGNKVWWDCLGGMSVGIVLVLISIVTNQQIGIGDGILFVLTGIGLGTIENIILLISSLCITGLTSLVLLTTKKIGRKTALPFIPFVWASFVAEIFFNRFL</sequence>
<keyword evidence="1" id="KW-1133">Transmembrane helix</keyword>
<evidence type="ECO:0000313" key="4">
    <source>
        <dbReference type="Proteomes" id="UP000482209"/>
    </source>
</evidence>